<feature type="transmembrane region" description="Helical" evidence="8">
    <location>
        <begin position="33"/>
        <end position="51"/>
    </location>
</feature>
<dbReference type="InterPro" id="IPR007060">
    <property type="entry name" value="FtsL/DivIC"/>
</dbReference>
<keyword evidence="7" id="KW-0997">Cell inner membrane</keyword>
<dbReference type="Pfam" id="PF04977">
    <property type="entry name" value="DivIC"/>
    <property type="match status" value="1"/>
</dbReference>
<sequence length="143" mass="15882">MRRSVFLHIFSVGGAVSSEANGNATSGWPFRKWLALGLFLLLLLLQYQLWWGTGGWFDLQAVEKRVAAQEAENAPMRDRNARLAAEVTDLKQGLDAIEERARSDMGMVRADEQFFWVPGVAIEPQLIEINAGLVAPPAQKVSE</sequence>
<dbReference type="InterPro" id="IPR023081">
    <property type="entry name" value="Cell_div_FtsB"/>
</dbReference>
<evidence type="ECO:0000256" key="1">
    <source>
        <dbReference type="ARBA" id="ARBA00022475"/>
    </source>
</evidence>
<dbReference type="GO" id="GO:0030428">
    <property type="term" value="C:cell septum"/>
    <property type="evidence" value="ECO:0007669"/>
    <property type="project" value="TreeGrafter"/>
</dbReference>
<dbReference type="GO" id="GO:0032153">
    <property type="term" value="C:cell division site"/>
    <property type="evidence" value="ECO:0007669"/>
    <property type="project" value="UniProtKB-UniRule"/>
</dbReference>
<keyword evidence="4 7" id="KW-1133">Transmembrane helix</keyword>
<keyword evidence="5 7" id="KW-0472">Membrane</keyword>
<comment type="caution">
    <text evidence="9">The sequence shown here is derived from an EMBL/GenBank/DDBJ whole genome shotgun (WGS) entry which is preliminary data.</text>
</comment>
<evidence type="ECO:0000313" key="9">
    <source>
        <dbReference type="EMBL" id="NYS60194.1"/>
    </source>
</evidence>
<dbReference type="Proteomes" id="UP000586119">
    <property type="component" value="Unassembled WGS sequence"/>
</dbReference>
<evidence type="ECO:0000256" key="5">
    <source>
        <dbReference type="ARBA" id="ARBA00023136"/>
    </source>
</evidence>
<evidence type="ECO:0000256" key="2">
    <source>
        <dbReference type="ARBA" id="ARBA00022618"/>
    </source>
</evidence>
<dbReference type="EMBL" id="JACCDF010000003">
    <property type="protein sequence ID" value="NYS60194.1"/>
    <property type="molecule type" value="Genomic_DNA"/>
</dbReference>
<dbReference type="AlphaFoldDB" id="A0A7Z0LJJ9"/>
<feature type="topological domain" description="Cytoplasmic" evidence="7">
    <location>
        <begin position="1"/>
        <end position="33"/>
    </location>
</feature>
<comment type="function">
    <text evidence="7">Essential cell division protein. May link together the upstream cell division proteins, which are predominantly cytoplasmic, with the downstream cell division proteins, which are predominantly periplasmic.</text>
</comment>
<proteinExistence type="inferred from homology"/>
<dbReference type="HAMAP" id="MF_00599">
    <property type="entry name" value="FtsB"/>
    <property type="match status" value="1"/>
</dbReference>
<dbReference type="NCBIfam" id="NF002058">
    <property type="entry name" value="PRK00888.1"/>
    <property type="match status" value="1"/>
</dbReference>
<keyword evidence="1 7" id="KW-1003">Cell membrane</keyword>
<keyword evidence="3 7" id="KW-0812">Transmembrane</keyword>
<comment type="similarity">
    <text evidence="7">Belongs to the FtsB family.</text>
</comment>
<evidence type="ECO:0000256" key="7">
    <source>
        <dbReference type="HAMAP-Rule" id="MF_00599"/>
    </source>
</evidence>
<feature type="topological domain" description="Periplasmic" evidence="7">
    <location>
        <begin position="52"/>
        <end position="143"/>
    </location>
</feature>
<evidence type="ECO:0000313" key="10">
    <source>
        <dbReference type="Proteomes" id="UP000586119"/>
    </source>
</evidence>
<evidence type="ECO:0000256" key="4">
    <source>
        <dbReference type="ARBA" id="ARBA00022989"/>
    </source>
</evidence>
<accession>A0A7Z0LJJ9</accession>
<reference evidence="9 10" key="1">
    <citation type="journal article" date="2015" name="Int. J. Syst. Evol. Microbiol.">
        <title>Halomonas salicampi sp. nov., a halotolerant and alkalitolerant bacterium isolated from a saltern soil.</title>
        <authorList>
            <person name="Lee J.C."/>
            <person name="Kim Y.S."/>
            <person name="Yun B.S."/>
            <person name="Whang K.S."/>
        </authorList>
    </citation>
    <scope>NUCLEOTIDE SEQUENCE [LARGE SCALE GENOMIC DNA]</scope>
    <source>
        <strain evidence="9 10">BH103</strain>
    </source>
</reference>
<evidence type="ECO:0000256" key="8">
    <source>
        <dbReference type="SAM" id="Phobius"/>
    </source>
</evidence>
<dbReference type="PANTHER" id="PTHR37485">
    <property type="entry name" value="CELL DIVISION PROTEIN FTSB"/>
    <property type="match status" value="1"/>
</dbReference>
<evidence type="ECO:0000256" key="6">
    <source>
        <dbReference type="ARBA" id="ARBA00023306"/>
    </source>
</evidence>
<comment type="subunit">
    <text evidence="7">Part of a complex composed of FtsB, FtsL and FtsQ.</text>
</comment>
<keyword evidence="2 7" id="KW-0132">Cell division</keyword>
<protein>
    <recommendedName>
        <fullName evidence="7">Cell division protein FtsB</fullName>
    </recommendedName>
</protein>
<keyword evidence="10" id="KW-1185">Reference proteome</keyword>
<dbReference type="GO" id="GO:0005886">
    <property type="term" value="C:plasma membrane"/>
    <property type="evidence" value="ECO:0007669"/>
    <property type="project" value="UniProtKB-SubCell"/>
</dbReference>
<comment type="subcellular location">
    <subcellularLocation>
        <location evidence="7">Cell inner membrane</location>
        <topology evidence="7">Single-pass type II membrane protein</topology>
    </subcellularLocation>
    <text evidence="7">Localizes to the division septum.</text>
</comment>
<gene>
    <name evidence="7 9" type="primary">ftsB</name>
    <name evidence="9" type="ORF">HZS81_05380</name>
</gene>
<organism evidence="9 10">
    <name type="scientific">Vreelandella salicampi</name>
    <dbReference type="NCBI Taxonomy" id="1449798"/>
    <lineage>
        <taxon>Bacteria</taxon>
        <taxon>Pseudomonadati</taxon>
        <taxon>Pseudomonadota</taxon>
        <taxon>Gammaproteobacteria</taxon>
        <taxon>Oceanospirillales</taxon>
        <taxon>Halomonadaceae</taxon>
        <taxon>Vreelandella</taxon>
    </lineage>
</organism>
<keyword evidence="6 7" id="KW-0131">Cell cycle</keyword>
<name>A0A7Z0LJJ9_9GAMM</name>
<dbReference type="PANTHER" id="PTHR37485:SF1">
    <property type="entry name" value="CELL DIVISION PROTEIN FTSB"/>
    <property type="match status" value="1"/>
</dbReference>
<dbReference type="GO" id="GO:0043093">
    <property type="term" value="P:FtsZ-dependent cytokinesis"/>
    <property type="evidence" value="ECO:0007669"/>
    <property type="project" value="UniProtKB-UniRule"/>
</dbReference>
<evidence type="ECO:0000256" key="3">
    <source>
        <dbReference type="ARBA" id="ARBA00022692"/>
    </source>
</evidence>